<dbReference type="CDD" id="cd01615">
    <property type="entry name" value="CIDE_N"/>
    <property type="match status" value="1"/>
</dbReference>
<dbReference type="SMART" id="SM00266">
    <property type="entry name" value="CAD"/>
    <property type="match status" value="1"/>
</dbReference>
<reference evidence="5" key="1">
    <citation type="submission" date="2021-03" db="EMBL/GenBank/DDBJ databases">
        <title>Chromosome level genome of the anhydrobiotic midge Polypedilum vanderplanki.</title>
        <authorList>
            <person name="Yoshida Y."/>
            <person name="Kikawada T."/>
            <person name="Gusev O."/>
        </authorList>
    </citation>
    <scope>NUCLEOTIDE SEQUENCE</scope>
    <source>
        <strain evidence="5">NIAS01</strain>
        <tissue evidence="5">Whole body or cell culture</tissue>
    </source>
</reference>
<evidence type="ECO:0000313" key="5">
    <source>
        <dbReference type="EMBL" id="KAG5673488.1"/>
    </source>
</evidence>
<evidence type="ECO:0000256" key="2">
    <source>
        <dbReference type="PROSITE-ProRule" id="PRU00447"/>
    </source>
</evidence>
<dbReference type="GO" id="GO:0006915">
    <property type="term" value="P:apoptotic process"/>
    <property type="evidence" value="ECO:0007669"/>
    <property type="project" value="UniProtKB-UniRule"/>
</dbReference>
<dbReference type="GO" id="GO:0042981">
    <property type="term" value="P:regulation of apoptotic process"/>
    <property type="evidence" value="ECO:0007669"/>
    <property type="project" value="TreeGrafter"/>
</dbReference>
<feature type="domain" description="CIDE-N" evidence="4">
    <location>
        <begin position="9"/>
        <end position="85"/>
    </location>
</feature>
<dbReference type="PANTHER" id="PTHR12306:SF15">
    <property type="entry name" value="DNAATION FACTOR-RELATED PROTEIN 1, ISOFORM B-RELATED"/>
    <property type="match status" value="1"/>
</dbReference>
<dbReference type="AlphaFoldDB" id="A0A9J6BUU3"/>
<keyword evidence="1 2" id="KW-0053">Apoptosis</keyword>
<keyword evidence="6" id="KW-1185">Reference proteome</keyword>
<dbReference type="OrthoDB" id="6475906at2759"/>
<evidence type="ECO:0000259" key="4">
    <source>
        <dbReference type="PROSITE" id="PS51135"/>
    </source>
</evidence>
<dbReference type="InterPro" id="IPR003508">
    <property type="entry name" value="CIDE-N_dom"/>
</dbReference>
<accession>A0A9J6BUU3</accession>
<protein>
    <recommendedName>
        <fullName evidence="4">CIDE-N domain-containing protein</fullName>
    </recommendedName>
</protein>
<feature type="compositionally biased region" description="Low complexity" evidence="3">
    <location>
        <begin position="202"/>
        <end position="222"/>
    </location>
</feature>
<proteinExistence type="predicted"/>
<evidence type="ECO:0000313" key="6">
    <source>
        <dbReference type="Proteomes" id="UP001107558"/>
    </source>
</evidence>
<feature type="region of interest" description="Disordered" evidence="3">
    <location>
        <begin position="186"/>
        <end position="222"/>
    </location>
</feature>
<evidence type="ECO:0000256" key="1">
    <source>
        <dbReference type="ARBA" id="ARBA00022703"/>
    </source>
</evidence>
<dbReference type="Proteomes" id="UP001107558">
    <property type="component" value="Chromosome 3"/>
</dbReference>
<dbReference type="Gene3D" id="3.10.20.10">
    <property type="match status" value="1"/>
</dbReference>
<dbReference type="EMBL" id="JADBJN010000003">
    <property type="protein sequence ID" value="KAG5673488.1"/>
    <property type="molecule type" value="Genomic_DNA"/>
</dbReference>
<gene>
    <name evidence="5" type="ORF">PVAND_003532</name>
</gene>
<sequence length="222" mass="25192">MENHDDDLKRKPLKIKDITRQIKKAVVASNLRELQKKSAEKFGKPELPRIHLDSDGTEIDDEEYFQTLEPNCELIVAFSGEQWIDPTQYLTITTHNGDEIDNNDVEKIHLKKLISLLSNNKCNMSILSEPDLELLSNLEPNSFADIIGKEFVEHLKQASSRILDEKREAFDTIELLKLIGKHQGITKQSGSNNMEHRPPFSPSSSTTSLSTMSSFSSNNNQQ</sequence>
<dbReference type="SUPFAM" id="SSF54277">
    <property type="entry name" value="CAD &amp; PB1 domains"/>
    <property type="match status" value="1"/>
</dbReference>
<name>A0A9J6BUU3_POLVA</name>
<evidence type="ECO:0000256" key="3">
    <source>
        <dbReference type="SAM" id="MobiDB-lite"/>
    </source>
</evidence>
<dbReference type="PROSITE" id="PS51135">
    <property type="entry name" value="CIDE_N"/>
    <property type="match status" value="1"/>
</dbReference>
<organism evidence="5 6">
    <name type="scientific">Polypedilum vanderplanki</name>
    <name type="common">Sleeping chironomid midge</name>
    <dbReference type="NCBI Taxonomy" id="319348"/>
    <lineage>
        <taxon>Eukaryota</taxon>
        <taxon>Metazoa</taxon>
        <taxon>Ecdysozoa</taxon>
        <taxon>Arthropoda</taxon>
        <taxon>Hexapoda</taxon>
        <taxon>Insecta</taxon>
        <taxon>Pterygota</taxon>
        <taxon>Neoptera</taxon>
        <taxon>Endopterygota</taxon>
        <taxon>Diptera</taxon>
        <taxon>Nematocera</taxon>
        <taxon>Chironomoidea</taxon>
        <taxon>Chironomidae</taxon>
        <taxon>Chironominae</taxon>
        <taxon>Polypedilum</taxon>
        <taxon>Polypedilum</taxon>
    </lineage>
</organism>
<dbReference type="PANTHER" id="PTHR12306">
    <property type="entry name" value="CELL DEATH ACTIVATOR CIDE"/>
    <property type="match status" value="1"/>
</dbReference>
<comment type="caution">
    <text evidence="5">The sequence shown here is derived from an EMBL/GenBank/DDBJ whole genome shotgun (WGS) entry which is preliminary data.</text>
</comment>
<dbReference type="Pfam" id="PF02017">
    <property type="entry name" value="CIDE-N"/>
    <property type="match status" value="1"/>
</dbReference>